<evidence type="ECO:0000256" key="5">
    <source>
        <dbReference type="ARBA" id="ARBA00022692"/>
    </source>
</evidence>
<dbReference type="GO" id="GO:0015179">
    <property type="term" value="F:L-amino acid transmembrane transporter activity"/>
    <property type="evidence" value="ECO:0007669"/>
    <property type="project" value="TreeGrafter"/>
</dbReference>
<evidence type="ECO:0000256" key="4">
    <source>
        <dbReference type="ARBA" id="ARBA00022554"/>
    </source>
</evidence>
<keyword evidence="3" id="KW-0813">Transport</keyword>
<dbReference type="AlphaFoldDB" id="A0A0P1KR53"/>
<dbReference type="InterPro" id="IPR013057">
    <property type="entry name" value="AA_transpt_TM"/>
</dbReference>
<organism evidence="11 12">
    <name type="scientific">Lachancea quebecensis</name>
    <dbReference type="NCBI Taxonomy" id="1654605"/>
    <lineage>
        <taxon>Eukaryota</taxon>
        <taxon>Fungi</taxon>
        <taxon>Dikarya</taxon>
        <taxon>Ascomycota</taxon>
        <taxon>Saccharomycotina</taxon>
        <taxon>Saccharomycetes</taxon>
        <taxon>Saccharomycetales</taxon>
        <taxon>Saccharomycetaceae</taxon>
        <taxon>Lachancea</taxon>
    </lineage>
</organism>
<reference evidence="12" key="1">
    <citation type="submission" date="2015-10" db="EMBL/GenBank/DDBJ databases">
        <authorList>
            <person name="Devillers H."/>
        </authorList>
    </citation>
    <scope>NUCLEOTIDE SEQUENCE [LARGE SCALE GENOMIC DNA]</scope>
</reference>
<feature type="transmembrane region" description="Helical" evidence="9">
    <location>
        <begin position="302"/>
        <end position="324"/>
    </location>
</feature>
<evidence type="ECO:0000256" key="1">
    <source>
        <dbReference type="ARBA" id="ARBA00004128"/>
    </source>
</evidence>
<evidence type="ECO:0000256" key="9">
    <source>
        <dbReference type="SAM" id="Phobius"/>
    </source>
</evidence>
<evidence type="ECO:0000256" key="8">
    <source>
        <dbReference type="ARBA" id="ARBA00023136"/>
    </source>
</evidence>
<keyword evidence="4" id="KW-0926">Vacuole</keyword>
<dbReference type="GO" id="GO:0005774">
    <property type="term" value="C:vacuolar membrane"/>
    <property type="evidence" value="ECO:0007669"/>
    <property type="project" value="UniProtKB-SubCell"/>
</dbReference>
<keyword evidence="12" id="KW-1185">Reference proteome</keyword>
<feature type="transmembrane region" description="Helical" evidence="9">
    <location>
        <begin position="336"/>
        <end position="355"/>
    </location>
</feature>
<dbReference type="EMBL" id="LN890537">
    <property type="protein sequence ID" value="CUS22212.1"/>
    <property type="molecule type" value="Genomic_DNA"/>
</dbReference>
<evidence type="ECO:0000256" key="3">
    <source>
        <dbReference type="ARBA" id="ARBA00022448"/>
    </source>
</evidence>
<keyword evidence="5 9" id="KW-0812">Transmembrane</keyword>
<accession>A0A0P1KR53</accession>
<feature type="domain" description="Amino acid transporter transmembrane" evidence="10">
    <location>
        <begin position="224"/>
        <end position="612"/>
    </location>
</feature>
<comment type="subcellular location">
    <subcellularLocation>
        <location evidence="1">Vacuole membrane</location>
        <topology evidence="1">Multi-pass membrane protein</topology>
    </subcellularLocation>
</comment>
<evidence type="ECO:0000259" key="10">
    <source>
        <dbReference type="Pfam" id="PF01490"/>
    </source>
</evidence>
<evidence type="ECO:0000313" key="12">
    <source>
        <dbReference type="Proteomes" id="UP000236544"/>
    </source>
</evidence>
<feature type="transmembrane region" description="Helical" evidence="9">
    <location>
        <begin position="254"/>
        <end position="275"/>
    </location>
</feature>
<comment type="similarity">
    <text evidence="2">Belongs to the amino acid/polyamine transporter 2 family.</text>
</comment>
<feature type="transmembrane region" description="Helical" evidence="9">
    <location>
        <begin position="362"/>
        <end position="383"/>
    </location>
</feature>
<keyword evidence="7 9" id="KW-1133">Transmembrane helix</keyword>
<dbReference type="PANTHER" id="PTHR22950:SF692">
    <property type="entry name" value="TRANSMEMBRANE AMINO ACID TRANSPORTER FAMILY PROTEIN"/>
    <property type="match status" value="1"/>
</dbReference>
<gene>
    <name evidence="11" type="ORF">LAQU0_S05e00210g</name>
</gene>
<feature type="transmembrane region" description="Helical" evidence="9">
    <location>
        <begin position="596"/>
        <end position="617"/>
    </location>
</feature>
<dbReference type="OrthoDB" id="655540at2759"/>
<feature type="transmembrane region" description="Helical" evidence="9">
    <location>
        <begin position="560"/>
        <end position="584"/>
    </location>
</feature>
<feature type="transmembrane region" description="Helical" evidence="9">
    <location>
        <begin position="444"/>
        <end position="464"/>
    </location>
</feature>
<sequence length="618" mass="66388">MKLSCIETEPRVYHSEMPGEAGAQSPLLRHRPSQNVHYMSIPINRASQASSPDDPTAFCDNVRRQSILDHPIGSFRGVNSLGRFASSLRRANSFMNIEVNTDKERSFLKDGQDALYDPNTLAPSADGRRLSIALTSGRGVSVRPSVSDLNGTTSGRFDGSAFADDQDSSSAVRSVISNDQLMSRRPTLCFNDFNNAIDPDTESIVLKQVERKDGKIVTLLAGQSTGPQTIFNSVNVLIGIGLFALPLGMKYAGFVMGSILLFVFAGATFCSAELLSRCLDTDPTMISYGDLGAAAFGPKGRALVSFLFTLDLLGSGVALIIIFGDSLNALFPKYSVNFFKLVAFFAITPQAFIPLSVLSNVSLLGIASTLGTVFCIIFCGLYKSSSPGSLLNPANTSLWPEDFKGFCLSIGLLSACWGGHAVFPNLKSDMRHPAKFKKCLVTTYSITATADIATAIVGFLMFGIDVKDEVTKSLLLTEGYPHYAYVATSALMALIPVAKAPLCARPIASVFNVLMGVSQEDTNAEGAGLHFKRIVSTFNALLVNVLFVAIGIKFPEFDKFIAFLGAGLCFAICLILPCLFYMKLCADSIKSWERKACIFTILLSTAFSILGVGAALVT</sequence>
<evidence type="ECO:0000256" key="2">
    <source>
        <dbReference type="ARBA" id="ARBA00008066"/>
    </source>
</evidence>
<feature type="transmembrane region" description="Helical" evidence="9">
    <location>
        <begin position="534"/>
        <end position="554"/>
    </location>
</feature>
<dbReference type="PANTHER" id="PTHR22950">
    <property type="entry name" value="AMINO ACID TRANSPORTER"/>
    <property type="match status" value="1"/>
</dbReference>
<feature type="transmembrane region" description="Helical" evidence="9">
    <location>
        <begin position="229"/>
        <end position="248"/>
    </location>
</feature>
<protein>
    <submittedName>
        <fullName evidence="11">LAQU0S05e00210g1_1</fullName>
    </submittedName>
</protein>
<dbReference type="Pfam" id="PF01490">
    <property type="entry name" value="Aa_trans"/>
    <property type="match status" value="1"/>
</dbReference>
<evidence type="ECO:0000256" key="6">
    <source>
        <dbReference type="ARBA" id="ARBA00022970"/>
    </source>
</evidence>
<dbReference type="Proteomes" id="UP000236544">
    <property type="component" value="Unassembled WGS sequence"/>
</dbReference>
<feature type="transmembrane region" description="Helical" evidence="9">
    <location>
        <begin position="484"/>
        <end position="502"/>
    </location>
</feature>
<evidence type="ECO:0000313" key="11">
    <source>
        <dbReference type="EMBL" id="CUS22212.1"/>
    </source>
</evidence>
<proteinExistence type="inferred from homology"/>
<name>A0A0P1KR53_9SACH</name>
<keyword evidence="6" id="KW-0029">Amino-acid transport</keyword>
<evidence type="ECO:0000256" key="7">
    <source>
        <dbReference type="ARBA" id="ARBA00022989"/>
    </source>
</evidence>
<keyword evidence="8 9" id="KW-0472">Membrane</keyword>